<keyword evidence="1" id="KW-0808">Transferase</keyword>
<dbReference type="Gene3D" id="3.40.630.30">
    <property type="match status" value="1"/>
</dbReference>
<organism evidence="3 4">
    <name type="scientific">Streptococcus dysgalactiae subsp. equisimilis</name>
    <name type="common">Streptococcus equisimilis</name>
    <dbReference type="NCBI Taxonomy" id="119602"/>
    <lineage>
        <taxon>Bacteria</taxon>
        <taxon>Bacillati</taxon>
        <taxon>Bacillota</taxon>
        <taxon>Bacilli</taxon>
        <taxon>Lactobacillales</taxon>
        <taxon>Streptococcaceae</taxon>
        <taxon>Streptococcus</taxon>
    </lineage>
</organism>
<accession>A0AAE9U455</accession>
<dbReference type="EMBL" id="CABEIY010000005">
    <property type="protein sequence ID" value="VTT22834.1"/>
    <property type="molecule type" value="Genomic_DNA"/>
</dbReference>
<dbReference type="PANTHER" id="PTHR36449">
    <property type="entry name" value="ACETYLTRANSFERASE-RELATED"/>
    <property type="match status" value="1"/>
</dbReference>
<evidence type="ECO:0000256" key="2">
    <source>
        <dbReference type="ARBA" id="ARBA00023315"/>
    </source>
</evidence>
<evidence type="ECO:0000313" key="4">
    <source>
        <dbReference type="Proteomes" id="UP000339049"/>
    </source>
</evidence>
<dbReference type="PANTHER" id="PTHR36449:SF1">
    <property type="entry name" value="ACETYLTRANSFERASE"/>
    <property type="match status" value="1"/>
</dbReference>
<dbReference type="AlphaFoldDB" id="A0AAE9U455"/>
<dbReference type="RefSeq" id="WP_143935253.1">
    <property type="nucleotide sequence ID" value="NZ_CABEIY010000005.1"/>
</dbReference>
<gene>
    <name evidence="3" type="ORF">NCTC11557_00214</name>
</gene>
<sequence>MRDYIVFSLGELLEGGITEESLLPSFNAFKCEREKDLEVFLQQRAVTYDKSNLGKTSLIIDKEDYECNNRFSIMAFFTIGQTSLDIENLSINKRKKLLGQVPGRDRLKSYPAYLIGQLGRSDYFTSKDIDGDTILNECYSEIRKVQRIIGGRLLLLECREHMFNKFYEKKGYVKLSEELDEHGLYTLYRKIRY</sequence>
<comment type="caution">
    <text evidence="3">The sequence shown here is derived from an EMBL/GenBank/DDBJ whole genome shotgun (WGS) entry which is preliminary data.</text>
</comment>
<evidence type="ECO:0000313" key="3">
    <source>
        <dbReference type="EMBL" id="VTT22834.1"/>
    </source>
</evidence>
<evidence type="ECO:0000256" key="1">
    <source>
        <dbReference type="ARBA" id="ARBA00022679"/>
    </source>
</evidence>
<dbReference type="Proteomes" id="UP000339049">
    <property type="component" value="Unassembled WGS sequence"/>
</dbReference>
<reference evidence="3 4" key="1">
    <citation type="submission" date="2019-05" db="EMBL/GenBank/DDBJ databases">
        <authorList>
            <consortium name="Pathogen Informatics"/>
        </authorList>
    </citation>
    <scope>NUCLEOTIDE SEQUENCE [LARGE SCALE GENOMIC DNA]</scope>
    <source>
        <strain evidence="3 4">NCTC11557</strain>
    </source>
</reference>
<protein>
    <submittedName>
        <fullName evidence="3">Phage protein</fullName>
    </submittedName>
</protein>
<name>A0AAE9U455_STREQ</name>
<proteinExistence type="predicted"/>
<dbReference type="GO" id="GO:0016746">
    <property type="term" value="F:acyltransferase activity"/>
    <property type="evidence" value="ECO:0007669"/>
    <property type="project" value="UniProtKB-KW"/>
</dbReference>
<keyword evidence="2" id="KW-0012">Acyltransferase</keyword>